<accession>A0A565AQL9</accession>
<keyword evidence="3" id="KW-1185">Reference proteome</keyword>
<dbReference type="OrthoDB" id="4062651at2759"/>
<gene>
    <name evidence="2" type="ORF">ANE_LOCUS2162</name>
</gene>
<name>A0A565AQL9_9BRAS</name>
<proteinExistence type="predicted"/>
<reference evidence="2" key="1">
    <citation type="submission" date="2019-07" db="EMBL/GenBank/DDBJ databases">
        <authorList>
            <person name="Dittberner H."/>
        </authorList>
    </citation>
    <scope>NUCLEOTIDE SEQUENCE [LARGE SCALE GENOMIC DNA]</scope>
</reference>
<keyword evidence="1" id="KW-0732">Signal</keyword>
<organism evidence="2 3">
    <name type="scientific">Arabis nemorensis</name>
    <dbReference type="NCBI Taxonomy" id="586526"/>
    <lineage>
        <taxon>Eukaryota</taxon>
        <taxon>Viridiplantae</taxon>
        <taxon>Streptophyta</taxon>
        <taxon>Embryophyta</taxon>
        <taxon>Tracheophyta</taxon>
        <taxon>Spermatophyta</taxon>
        <taxon>Magnoliopsida</taxon>
        <taxon>eudicotyledons</taxon>
        <taxon>Gunneridae</taxon>
        <taxon>Pentapetalae</taxon>
        <taxon>rosids</taxon>
        <taxon>malvids</taxon>
        <taxon>Brassicales</taxon>
        <taxon>Brassicaceae</taxon>
        <taxon>Arabideae</taxon>
        <taxon>Arabis</taxon>
    </lineage>
</organism>
<evidence type="ECO:0000313" key="2">
    <source>
        <dbReference type="EMBL" id="VVA91717.1"/>
    </source>
</evidence>
<feature type="chain" id="PRO_5022072190" description="Wall-associated receptor kinase galacturonan-binding domain-containing protein" evidence="1">
    <location>
        <begin position="23"/>
        <end position="81"/>
    </location>
</feature>
<evidence type="ECO:0000313" key="3">
    <source>
        <dbReference type="Proteomes" id="UP000489600"/>
    </source>
</evidence>
<evidence type="ECO:0008006" key="4">
    <source>
        <dbReference type="Google" id="ProtNLM"/>
    </source>
</evidence>
<dbReference type="AlphaFoldDB" id="A0A565AQL9"/>
<evidence type="ECO:0000256" key="1">
    <source>
        <dbReference type="SAM" id="SignalP"/>
    </source>
</evidence>
<protein>
    <recommendedName>
        <fullName evidence="4">Wall-associated receptor kinase galacturonan-binding domain-containing protein</fullName>
    </recommendedName>
</protein>
<sequence>MRSTNSYSFSILLSFLILPILCSRSCRLECGDIQIPFPFGCYLDEWYKIDSQTNATSGKKFPQDQHGGCEDFPSVQRKVYW</sequence>
<feature type="signal peptide" evidence="1">
    <location>
        <begin position="1"/>
        <end position="22"/>
    </location>
</feature>
<comment type="caution">
    <text evidence="2">The sequence shown here is derived from an EMBL/GenBank/DDBJ whole genome shotgun (WGS) entry which is preliminary data.</text>
</comment>
<dbReference type="EMBL" id="CABITT030000001">
    <property type="protein sequence ID" value="VVA91717.1"/>
    <property type="molecule type" value="Genomic_DNA"/>
</dbReference>
<dbReference type="Proteomes" id="UP000489600">
    <property type="component" value="Unassembled WGS sequence"/>
</dbReference>